<evidence type="ECO:0000256" key="1">
    <source>
        <dbReference type="ARBA" id="ARBA00006767"/>
    </source>
</evidence>
<dbReference type="InterPro" id="IPR035104">
    <property type="entry name" value="Ribosomal_protein_S1-like"/>
</dbReference>
<dbReference type="Pfam" id="PF00575">
    <property type="entry name" value="S1"/>
    <property type="match status" value="4"/>
</dbReference>
<dbReference type="PANTHER" id="PTHR10724:SF7">
    <property type="entry name" value="SMALL RIBOSOMAL SUBUNIT PROTEIN BS1C"/>
    <property type="match status" value="1"/>
</dbReference>
<accession>A0A1H8ZW41</accession>
<dbReference type="GO" id="GO:0022627">
    <property type="term" value="C:cytosolic small ribosomal subunit"/>
    <property type="evidence" value="ECO:0007669"/>
    <property type="project" value="TreeGrafter"/>
</dbReference>
<dbReference type="GO" id="GO:0003735">
    <property type="term" value="F:structural constituent of ribosome"/>
    <property type="evidence" value="ECO:0007669"/>
    <property type="project" value="TreeGrafter"/>
</dbReference>
<proteinExistence type="inferred from homology"/>
<reference evidence="8 9" key="1">
    <citation type="submission" date="2016-10" db="EMBL/GenBank/DDBJ databases">
        <authorList>
            <person name="de Groot N.N."/>
        </authorList>
    </citation>
    <scope>NUCLEOTIDE SEQUENCE [LARGE SCALE GENOMIC DNA]</scope>
    <source>
        <strain evidence="8 9">DSM 21633</strain>
    </source>
</reference>
<dbReference type="GO" id="GO:0006412">
    <property type="term" value="P:translation"/>
    <property type="evidence" value="ECO:0007669"/>
    <property type="project" value="TreeGrafter"/>
</dbReference>
<keyword evidence="5" id="KW-0687">Ribonucleoprotein</keyword>
<dbReference type="FunFam" id="2.40.50.140:FF:000114">
    <property type="entry name" value="30S ribosomal protein S1"/>
    <property type="match status" value="1"/>
</dbReference>
<dbReference type="CDD" id="cd05687">
    <property type="entry name" value="S1_RPS1_repeat_ec1_hs1"/>
    <property type="match status" value="1"/>
</dbReference>
<dbReference type="InterPro" id="IPR050437">
    <property type="entry name" value="Ribos_protein_bS1-like"/>
</dbReference>
<evidence type="ECO:0000259" key="7">
    <source>
        <dbReference type="PROSITE" id="PS50126"/>
    </source>
</evidence>
<dbReference type="GO" id="GO:0003729">
    <property type="term" value="F:mRNA binding"/>
    <property type="evidence" value="ECO:0007669"/>
    <property type="project" value="UniProtKB-ARBA"/>
</dbReference>
<comment type="similarity">
    <text evidence="1">Belongs to the bacterial ribosomal protein bS1 family.</text>
</comment>
<keyword evidence="4 8" id="KW-0689">Ribosomal protein</keyword>
<gene>
    <name evidence="8" type="ORF">SAMN05216362_10288</name>
</gene>
<dbReference type="SMART" id="SM00316">
    <property type="entry name" value="S1"/>
    <property type="match status" value="4"/>
</dbReference>
<dbReference type="SUPFAM" id="SSF50249">
    <property type="entry name" value="Nucleic acid-binding proteins"/>
    <property type="match status" value="4"/>
</dbReference>
<dbReference type="Proteomes" id="UP000199427">
    <property type="component" value="Unassembled WGS sequence"/>
</dbReference>
<keyword evidence="9" id="KW-1185">Reference proteome</keyword>
<dbReference type="PROSITE" id="PS50126">
    <property type="entry name" value="S1"/>
    <property type="match status" value="4"/>
</dbReference>
<evidence type="ECO:0000313" key="9">
    <source>
        <dbReference type="Proteomes" id="UP000199427"/>
    </source>
</evidence>
<feature type="domain" description="S1 motif" evidence="7">
    <location>
        <begin position="272"/>
        <end position="341"/>
    </location>
</feature>
<dbReference type="PRINTS" id="PR00681">
    <property type="entry name" value="RIBOSOMALS1"/>
</dbReference>
<evidence type="ECO:0000256" key="4">
    <source>
        <dbReference type="ARBA" id="ARBA00022980"/>
    </source>
</evidence>
<dbReference type="CDD" id="cd04465">
    <property type="entry name" value="S1_RPS1_repeat_ec2_hs2"/>
    <property type="match status" value="1"/>
</dbReference>
<dbReference type="OrthoDB" id="9804077at2"/>
<evidence type="ECO:0000313" key="8">
    <source>
        <dbReference type="EMBL" id="SEP68594.1"/>
    </source>
</evidence>
<organism evidence="8 9">
    <name type="scientific">Piscibacillus halophilus</name>
    <dbReference type="NCBI Taxonomy" id="571933"/>
    <lineage>
        <taxon>Bacteria</taxon>
        <taxon>Bacillati</taxon>
        <taxon>Bacillota</taxon>
        <taxon>Bacilli</taxon>
        <taxon>Bacillales</taxon>
        <taxon>Bacillaceae</taxon>
        <taxon>Piscibacillus</taxon>
    </lineage>
</organism>
<dbReference type="Gene3D" id="2.40.50.140">
    <property type="entry name" value="Nucleic acid-binding proteins"/>
    <property type="match status" value="4"/>
</dbReference>
<feature type="domain" description="S1 motif" evidence="7">
    <location>
        <begin position="101"/>
        <end position="166"/>
    </location>
</feature>
<dbReference type="FunFam" id="2.40.50.140:FF:000051">
    <property type="entry name" value="RNA-binding transcriptional accessory protein"/>
    <property type="match status" value="1"/>
</dbReference>
<dbReference type="STRING" id="571933.SAMN05216362_10288"/>
<evidence type="ECO:0000256" key="6">
    <source>
        <dbReference type="SAM" id="Coils"/>
    </source>
</evidence>
<evidence type="ECO:0000256" key="3">
    <source>
        <dbReference type="ARBA" id="ARBA00022884"/>
    </source>
</evidence>
<dbReference type="NCBIfam" id="NF005208">
    <property type="entry name" value="PRK06676.1"/>
    <property type="match status" value="1"/>
</dbReference>
<feature type="domain" description="S1 motif" evidence="7">
    <location>
        <begin position="187"/>
        <end position="255"/>
    </location>
</feature>
<dbReference type="RefSeq" id="WP_091772274.1">
    <property type="nucleotide sequence ID" value="NZ_FOES01000002.1"/>
</dbReference>
<keyword evidence="3" id="KW-0694">RNA-binding</keyword>
<dbReference type="AlphaFoldDB" id="A0A1H8ZW41"/>
<evidence type="ECO:0000256" key="2">
    <source>
        <dbReference type="ARBA" id="ARBA00022737"/>
    </source>
</evidence>
<evidence type="ECO:0000256" key="5">
    <source>
        <dbReference type="ARBA" id="ARBA00023274"/>
    </source>
</evidence>
<keyword evidence="6" id="KW-0175">Coiled coil</keyword>
<protein>
    <submittedName>
        <fullName evidence="8">SSU ribosomal protein S1P</fullName>
    </submittedName>
</protein>
<feature type="domain" description="S1 motif" evidence="7">
    <location>
        <begin position="16"/>
        <end position="83"/>
    </location>
</feature>
<feature type="coiled-coil region" evidence="6">
    <location>
        <begin position="326"/>
        <end position="353"/>
    </location>
</feature>
<dbReference type="PANTHER" id="PTHR10724">
    <property type="entry name" value="30S RIBOSOMAL PROTEIN S1"/>
    <property type="match status" value="1"/>
</dbReference>
<dbReference type="EMBL" id="FOES01000002">
    <property type="protein sequence ID" value="SEP68594.1"/>
    <property type="molecule type" value="Genomic_DNA"/>
</dbReference>
<sequence length="379" mass="42488">MSENHENQMEQTLEVGSEVTGKVIKLEDKQVIVDLGAKYDGIIPISELSHLHVEHTNEVLSEGEEVQLLVTKLEDEAIILSRKQLSQKQAWENLKEYYDSGKIFEATVIDVVNGGLVMDAGLRAFMPASQVEAYYVEDFEPYKGQTLQVKVIEMDESKHRVILSHRAVVEEEQKEKKKATLSQLEAGKIVEGVVQRLTNFGAFVDLGGVDGLIHISQLSHDHVEKAEDIVKEGEKVKVKVLSVDLDNERIALSLKDTLPGPWDGIENEIKAGDVIEGEVKRLVNFGVFVEIKPGVEGLVHISQISKEHIGNPSEVLKEGQRIKVKVLDISEENKRVSLSIKEAQEEQDNVELKKYQKDDEDQGFQLGDLIGDRLKDLKK</sequence>
<dbReference type="CDD" id="cd05688">
    <property type="entry name" value="S1_RPS1_repeat_ec3"/>
    <property type="match status" value="1"/>
</dbReference>
<dbReference type="InterPro" id="IPR012340">
    <property type="entry name" value="NA-bd_OB-fold"/>
</dbReference>
<name>A0A1H8ZW41_9BACI</name>
<keyword evidence="2" id="KW-0677">Repeat</keyword>
<dbReference type="InterPro" id="IPR003029">
    <property type="entry name" value="S1_domain"/>
</dbReference>